<feature type="compositionally biased region" description="Basic and acidic residues" evidence="5">
    <location>
        <begin position="1"/>
        <end position="20"/>
    </location>
</feature>
<dbReference type="InterPro" id="IPR035979">
    <property type="entry name" value="RBD_domain_sf"/>
</dbReference>
<dbReference type="GO" id="GO:0003723">
    <property type="term" value="F:RNA binding"/>
    <property type="evidence" value="ECO:0007669"/>
    <property type="project" value="UniProtKB-UniRule"/>
</dbReference>
<feature type="domain" description="C3H1-type" evidence="8">
    <location>
        <begin position="484"/>
        <end position="511"/>
    </location>
</feature>
<protein>
    <submittedName>
        <fullName evidence="9">Uncharacterized protein</fullName>
    </submittedName>
</protein>
<dbReference type="InterPro" id="IPR009060">
    <property type="entry name" value="UBA-like_sf"/>
</dbReference>
<dbReference type="InterPro" id="IPR000571">
    <property type="entry name" value="Znf_CCCH"/>
</dbReference>
<name>A0AA88HV43_ARTSF</name>
<dbReference type="SMART" id="SM00360">
    <property type="entry name" value="RRM"/>
    <property type="match status" value="1"/>
</dbReference>
<keyword evidence="4" id="KW-0863">Zinc-finger</keyword>
<dbReference type="SUPFAM" id="SSF46934">
    <property type="entry name" value="UBA-like"/>
    <property type="match status" value="1"/>
</dbReference>
<dbReference type="GO" id="GO:0008270">
    <property type="term" value="F:zinc ion binding"/>
    <property type="evidence" value="ECO:0007669"/>
    <property type="project" value="UniProtKB-KW"/>
</dbReference>
<sequence length="518" mass="58303">MNTKNFEEIKKAFEKDDKDSKKKQKKKEKKRRQKAKKKEQENDNDNIKKNEDSSQESDEELSSDVNPDDLIANSAFAAANKKAGKLIEVKPTISSTPIIKNILTESNVENVEDSATYGYAIDKEESIRKAKEGASYTRKAILYAEDGKPIAAKEMFHEALVSFNKSIGLYPFDCRYYANRSLVYTKLGEFELAIRDADTSLSLNEDFPKGHYRKGQALIGLKKYDEAERCFMKILESDPNLEEAHEEIRGLKVFRLKDMGFSEDVVISALKKFDGVFEDALQELLSQSQNARESEIPLPENFHLSQTATVSKNLSVLSAPAKMTPATTENTIVEIIPTSASTLVVNPTVPHLEPHEDPRNPLQSKSIWIGNLFDVNDKVEKELKSQFSRFGGILNITIKKESRCAFVNYLDHKAAGEAMKIMQGQKIGNNCLLIRFPTNNNAATTINKPNLVLSKGSVLVGPPKANPGKNVPTRAIIENRNPDRLGTVECRHWRLGHCPFENTCWYKHILEHKGVDIE</sequence>
<keyword evidence="4" id="KW-0479">Metal-binding</keyword>
<dbReference type="AlphaFoldDB" id="A0AA88HV43"/>
<feature type="repeat" description="TPR" evidence="3">
    <location>
        <begin position="208"/>
        <end position="241"/>
    </location>
</feature>
<feature type="compositionally biased region" description="Basic and acidic residues" evidence="5">
    <location>
        <begin position="38"/>
        <end position="52"/>
    </location>
</feature>
<dbReference type="PROSITE" id="PS50103">
    <property type="entry name" value="ZF_C3H1"/>
    <property type="match status" value="1"/>
</dbReference>
<dbReference type="Proteomes" id="UP001187531">
    <property type="component" value="Unassembled WGS sequence"/>
</dbReference>
<dbReference type="InterPro" id="IPR000504">
    <property type="entry name" value="RRM_dom"/>
</dbReference>
<dbReference type="InterPro" id="IPR012677">
    <property type="entry name" value="Nucleotide-bd_a/b_plait_sf"/>
</dbReference>
<dbReference type="PROSITE" id="PS50102">
    <property type="entry name" value="RRM"/>
    <property type="match status" value="1"/>
</dbReference>
<dbReference type="CDD" id="cd00590">
    <property type="entry name" value="RRM_SF"/>
    <property type="match status" value="1"/>
</dbReference>
<dbReference type="SUPFAM" id="SSF48452">
    <property type="entry name" value="TPR-like"/>
    <property type="match status" value="1"/>
</dbReference>
<evidence type="ECO:0000259" key="6">
    <source>
        <dbReference type="PROSITE" id="PS50030"/>
    </source>
</evidence>
<evidence type="ECO:0000256" key="2">
    <source>
        <dbReference type="PROSITE-ProRule" id="PRU00176"/>
    </source>
</evidence>
<evidence type="ECO:0000313" key="10">
    <source>
        <dbReference type="Proteomes" id="UP001187531"/>
    </source>
</evidence>
<dbReference type="Gene3D" id="3.30.70.330">
    <property type="match status" value="1"/>
</dbReference>
<evidence type="ECO:0000259" key="8">
    <source>
        <dbReference type="PROSITE" id="PS50103"/>
    </source>
</evidence>
<dbReference type="Pfam" id="PF00076">
    <property type="entry name" value="RRM_1"/>
    <property type="match status" value="1"/>
</dbReference>
<gene>
    <name evidence="9" type="ORF">QYM36_011387</name>
</gene>
<feature type="region of interest" description="Disordered" evidence="5">
    <location>
        <begin position="1"/>
        <end position="67"/>
    </location>
</feature>
<dbReference type="Pfam" id="PF00515">
    <property type="entry name" value="TPR_1"/>
    <property type="match status" value="1"/>
</dbReference>
<feature type="domain" description="UBA" evidence="6">
    <location>
        <begin position="243"/>
        <end position="287"/>
    </location>
</feature>
<keyword evidence="4" id="KW-0862">Zinc</keyword>
<dbReference type="PROSITE" id="PS50005">
    <property type="entry name" value="TPR"/>
    <property type="match status" value="1"/>
</dbReference>
<dbReference type="InterPro" id="IPR011990">
    <property type="entry name" value="TPR-like_helical_dom_sf"/>
</dbReference>
<evidence type="ECO:0000313" key="9">
    <source>
        <dbReference type="EMBL" id="KAK2712681.1"/>
    </source>
</evidence>
<dbReference type="PANTHER" id="PTHR47678:SF1">
    <property type="entry name" value="TETRATRICOPEPTIDE REPEAT PROTEIN 31"/>
    <property type="match status" value="1"/>
</dbReference>
<dbReference type="EMBL" id="JAVRJZ010000015">
    <property type="protein sequence ID" value="KAK2712682.1"/>
    <property type="molecule type" value="Genomic_DNA"/>
</dbReference>
<dbReference type="EMBL" id="JAVRJZ010000015">
    <property type="protein sequence ID" value="KAK2712681.1"/>
    <property type="molecule type" value="Genomic_DNA"/>
</dbReference>
<accession>A0AA88HV43</accession>
<reference evidence="9" key="1">
    <citation type="submission" date="2023-07" db="EMBL/GenBank/DDBJ databases">
        <title>Chromosome-level genome assembly of Artemia franciscana.</title>
        <authorList>
            <person name="Jo E."/>
        </authorList>
    </citation>
    <scope>NUCLEOTIDE SEQUENCE</scope>
    <source>
        <tissue evidence="9">Whole body</tissue>
    </source>
</reference>
<dbReference type="InterPro" id="IPR015940">
    <property type="entry name" value="UBA"/>
</dbReference>
<proteinExistence type="predicted"/>
<dbReference type="SMART" id="SM00356">
    <property type="entry name" value="ZnF_C3H1"/>
    <property type="match status" value="1"/>
</dbReference>
<keyword evidence="3" id="KW-0802">TPR repeat</keyword>
<feature type="zinc finger region" description="C3H1-type" evidence="4">
    <location>
        <begin position="484"/>
        <end position="511"/>
    </location>
</feature>
<evidence type="ECO:0000256" key="1">
    <source>
        <dbReference type="ARBA" id="ARBA00022884"/>
    </source>
</evidence>
<evidence type="ECO:0000256" key="3">
    <source>
        <dbReference type="PROSITE-ProRule" id="PRU00339"/>
    </source>
</evidence>
<evidence type="ECO:0000259" key="7">
    <source>
        <dbReference type="PROSITE" id="PS50102"/>
    </source>
</evidence>
<dbReference type="InterPro" id="IPR019734">
    <property type="entry name" value="TPR_rpt"/>
</dbReference>
<keyword evidence="10" id="KW-1185">Reference proteome</keyword>
<dbReference type="SMART" id="SM00028">
    <property type="entry name" value="TPR"/>
    <property type="match status" value="3"/>
</dbReference>
<feature type="domain" description="RRM" evidence="7">
    <location>
        <begin position="365"/>
        <end position="439"/>
    </location>
</feature>
<comment type="caution">
    <text evidence="9">The sequence shown here is derived from an EMBL/GenBank/DDBJ whole genome shotgun (WGS) entry which is preliminary data.</text>
</comment>
<feature type="compositionally biased region" description="Acidic residues" evidence="5">
    <location>
        <begin position="53"/>
        <end position="62"/>
    </location>
</feature>
<dbReference type="PANTHER" id="PTHR47678">
    <property type="entry name" value="TETRATRICOPEPTIDE REPEAT PROTEIN 31"/>
    <property type="match status" value="1"/>
</dbReference>
<evidence type="ECO:0000256" key="4">
    <source>
        <dbReference type="PROSITE-ProRule" id="PRU00723"/>
    </source>
</evidence>
<dbReference type="SUPFAM" id="SSF54928">
    <property type="entry name" value="RNA-binding domain, RBD"/>
    <property type="match status" value="1"/>
</dbReference>
<organism evidence="9 10">
    <name type="scientific">Artemia franciscana</name>
    <name type="common">Brine shrimp</name>
    <name type="synonym">Artemia sanfranciscana</name>
    <dbReference type="NCBI Taxonomy" id="6661"/>
    <lineage>
        <taxon>Eukaryota</taxon>
        <taxon>Metazoa</taxon>
        <taxon>Ecdysozoa</taxon>
        <taxon>Arthropoda</taxon>
        <taxon>Crustacea</taxon>
        <taxon>Branchiopoda</taxon>
        <taxon>Anostraca</taxon>
        <taxon>Artemiidae</taxon>
        <taxon>Artemia</taxon>
    </lineage>
</organism>
<dbReference type="Pfam" id="PF13181">
    <property type="entry name" value="TPR_8"/>
    <property type="match status" value="1"/>
</dbReference>
<feature type="compositionally biased region" description="Basic residues" evidence="5">
    <location>
        <begin position="21"/>
        <end position="37"/>
    </location>
</feature>
<dbReference type="Gene3D" id="1.10.8.10">
    <property type="entry name" value="DNA helicase RuvA subunit, C-terminal domain"/>
    <property type="match status" value="1"/>
</dbReference>
<dbReference type="Gene3D" id="1.25.40.10">
    <property type="entry name" value="Tetratricopeptide repeat domain"/>
    <property type="match status" value="1"/>
</dbReference>
<evidence type="ECO:0000256" key="5">
    <source>
        <dbReference type="SAM" id="MobiDB-lite"/>
    </source>
</evidence>
<dbReference type="PROSITE" id="PS50030">
    <property type="entry name" value="UBA"/>
    <property type="match status" value="1"/>
</dbReference>
<dbReference type="CDD" id="cd14270">
    <property type="entry name" value="UBA"/>
    <property type="match status" value="1"/>
</dbReference>
<keyword evidence="1 2" id="KW-0694">RNA-binding</keyword>